<gene>
    <name evidence="4" type="primary">LOC110791140</name>
</gene>
<evidence type="ECO:0000259" key="2">
    <source>
        <dbReference type="Pfam" id="PF13966"/>
    </source>
</evidence>
<dbReference type="InterPro" id="IPR026960">
    <property type="entry name" value="RVT-Znf"/>
</dbReference>
<keyword evidence="1" id="KW-0732">Signal</keyword>
<protein>
    <recommendedName>
        <fullName evidence="2">Reverse transcriptase zinc-binding domain-containing protein</fullName>
    </recommendedName>
</protein>
<evidence type="ECO:0000313" key="3">
    <source>
        <dbReference type="Proteomes" id="UP000813463"/>
    </source>
</evidence>
<evidence type="ECO:0000256" key="1">
    <source>
        <dbReference type="SAM" id="SignalP"/>
    </source>
</evidence>
<dbReference type="PANTHER" id="PTHR33116">
    <property type="entry name" value="REVERSE TRANSCRIPTASE ZINC-BINDING DOMAIN-CONTAINING PROTEIN-RELATED-RELATED"/>
    <property type="match status" value="1"/>
</dbReference>
<feature type="chain" id="PRO_5047044416" description="Reverse transcriptase zinc-binding domain-containing protein" evidence="1">
    <location>
        <begin position="21"/>
        <end position="206"/>
    </location>
</feature>
<feature type="domain" description="Reverse transcriptase zinc-binding" evidence="2">
    <location>
        <begin position="30"/>
        <end position="114"/>
    </location>
</feature>
<dbReference type="Pfam" id="PF13966">
    <property type="entry name" value="zf-RVT"/>
    <property type="match status" value="1"/>
</dbReference>
<evidence type="ECO:0000313" key="4">
    <source>
        <dbReference type="RefSeq" id="XP_056685989.1"/>
    </source>
</evidence>
<feature type="signal peptide" evidence="1">
    <location>
        <begin position="1"/>
        <end position="20"/>
    </location>
</feature>
<dbReference type="Proteomes" id="UP000813463">
    <property type="component" value="Chromosome 5"/>
</dbReference>
<dbReference type="GeneID" id="110791140"/>
<dbReference type="RefSeq" id="XP_056685989.1">
    <property type="nucleotide sequence ID" value="XM_056830011.1"/>
</dbReference>
<reference evidence="3" key="1">
    <citation type="journal article" date="2021" name="Nat. Commun.">
        <title>Genomic analyses provide insights into spinach domestication and the genetic basis of agronomic traits.</title>
        <authorList>
            <person name="Cai X."/>
            <person name="Sun X."/>
            <person name="Xu C."/>
            <person name="Sun H."/>
            <person name="Wang X."/>
            <person name="Ge C."/>
            <person name="Zhang Z."/>
            <person name="Wang Q."/>
            <person name="Fei Z."/>
            <person name="Jiao C."/>
            <person name="Wang Q."/>
        </authorList>
    </citation>
    <scope>NUCLEOTIDE SEQUENCE [LARGE SCALE GENOMIC DNA]</scope>
    <source>
        <strain evidence="3">cv. Varoflay</strain>
    </source>
</reference>
<sequence length="206" mass="23913">MSWVLKKIFGCLSLVESVGGWDSVMKSDQFSINLMYKKLCGDFPKVPWRRVTCNNYATPKSLFILWFVILKRIPTLDRLLKWSIVTCDSYLYCNTTSESVDHLFFECGFTSQVWQRVLTLLQFAKAPAGFHDELEWVLKCSKKNGASQKLLVMFFAEAVYSIWLNRNDKLYNQHCRTLAELFKDIQFRVAARCPSDLCSKLLDLSC</sequence>
<reference evidence="4" key="2">
    <citation type="submission" date="2025-08" db="UniProtKB">
        <authorList>
            <consortium name="RefSeq"/>
        </authorList>
    </citation>
    <scope>IDENTIFICATION</scope>
    <source>
        <tissue evidence="4">Leaf</tissue>
    </source>
</reference>
<accession>A0ABM3QRK4</accession>
<keyword evidence="3" id="KW-1185">Reference proteome</keyword>
<name>A0ABM3QRK4_SPIOL</name>
<proteinExistence type="predicted"/>
<organism evidence="3 4">
    <name type="scientific">Spinacia oleracea</name>
    <name type="common">Spinach</name>
    <dbReference type="NCBI Taxonomy" id="3562"/>
    <lineage>
        <taxon>Eukaryota</taxon>
        <taxon>Viridiplantae</taxon>
        <taxon>Streptophyta</taxon>
        <taxon>Embryophyta</taxon>
        <taxon>Tracheophyta</taxon>
        <taxon>Spermatophyta</taxon>
        <taxon>Magnoliopsida</taxon>
        <taxon>eudicotyledons</taxon>
        <taxon>Gunneridae</taxon>
        <taxon>Pentapetalae</taxon>
        <taxon>Caryophyllales</taxon>
        <taxon>Chenopodiaceae</taxon>
        <taxon>Chenopodioideae</taxon>
        <taxon>Anserineae</taxon>
        <taxon>Spinacia</taxon>
    </lineage>
</organism>
<dbReference type="PANTHER" id="PTHR33116:SF84">
    <property type="entry name" value="RNA-DIRECTED DNA POLYMERASE"/>
    <property type="match status" value="1"/>
</dbReference>